<dbReference type="SUPFAM" id="SSF54236">
    <property type="entry name" value="Ubiquitin-like"/>
    <property type="match status" value="1"/>
</dbReference>
<keyword evidence="5" id="KW-1185">Reference proteome</keyword>
<sequence>MNASPLLCILAGGFLGWYTTFITLNSHWSAYIRIPNSLMRALMWSPIVIILAAVLAVMHPAQHAMDGKATIILPDSTSSFSAIKEHQLQLFVCLPGSRTVTFHGSTNSTVGDVMDFITLNSSFSFYPGSLWRLSSGRGTALTDRASKLVDCGLADQNHVHILCRLLGGSGGNPRKRVKGAIARSNISDKWLTERNFERREGPMGIAYACKLCPYSGKTRRQLEGHLTRCKCLHLDGNTLPEDYETTGEMHYDDDLNASSDGRESEGTESVTEPQQTIAHTRKVMRNRVSASSPQDLPVQFRKPQS</sequence>
<proteinExistence type="predicted"/>
<keyword evidence="2" id="KW-1133">Transmembrane helix</keyword>
<dbReference type="InterPro" id="IPR029071">
    <property type="entry name" value="Ubiquitin-like_domsf"/>
</dbReference>
<dbReference type="PROSITE" id="PS50053">
    <property type="entry name" value="UBIQUITIN_2"/>
    <property type="match status" value="1"/>
</dbReference>
<dbReference type="AlphaFoldDB" id="A0A8J4BUA2"/>
<evidence type="ECO:0000259" key="3">
    <source>
        <dbReference type="PROSITE" id="PS50053"/>
    </source>
</evidence>
<accession>A0A8J4BUA2</accession>
<evidence type="ECO:0000313" key="4">
    <source>
        <dbReference type="EMBL" id="GIL69613.1"/>
    </source>
</evidence>
<protein>
    <recommendedName>
        <fullName evidence="3">Ubiquitin-like domain-containing protein</fullName>
    </recommendedName>
</protein>
<dbReference type="EMBL" id="BNCP01000001">
    <property type="protein sequence ID" value="GIL69613.1"/>
    <property type="molecule type" value="Genomic_DNA"/>
</dbReference>
<evidence type="ECO:0000256" key="2">
    <source>
        <dbReference type="SAM" id="Phobius"/>
    </source>
</evidence>
<keyword evidence="2" id="KW-0812">Transmembrane</keyword>
<feature type="transmembrane region" description="Helical" evidence="2">
    <location>
        <begin position="37"/>
        <end position="58"/>
    </location>
</feature>
<name>A0A8J4BUA2_9CHLO</name>
<dbReference type="InterPro" id="IPR000626">
    <property type="entry name" value="Ubiquitin-like_dom"/>
</dbReference>
<keyword evidence="2" id="KW-0472">Membrane</keyword>
<evidence type="ECO:0000313" key="5">
    <source>
        <dbReference type="Proteomes" id="UP000747110"/>
    </source>
</evidence>
<dbReference type="Proteomes" id="UP000747110">
    <property type="component" value="Unassembled WGS sequence"/>
</dbReference>
<feature type="region of interest" description="Disordered" evidence="1">
    <location>
        <begin position="243"/>
        <end position="305"/>
    </location>
</feature>
<reference evidence="4" key="1">
    <citation type="journal article" date="2021" name="Proc. Natl. Acad. Sci. U.S.A.">
        <title>Three genomes in the algal genus Volvox reveal the fate of a haploid sex-determining region after a transition to homothallism.</title>
        <authorList>
            <person name="Yamamoto K."/>
            <person name="Hamaji T."/>
            <person name="Kawai-Toyooka H."/>
            <person name="Matsuzaki R."/>
            <person name="Takahashi F."/>
            <person name="Nishimura Y."/>
            <person name="Kawachi M."/>
            <person name="Noguchi H."/>
            <person name="Minakuchi Y."/>
            <person name="Umen J.G."/>
            <person name="Toyoda A."/>
            <person name="Nozaki H."/>
        </authorList>
    </citation>
    <scope>NUCLEOTIDE SEQUENCE</scope>
    <source>
        <strain evidence="4">NIES-3786</strain>
    </source>
</reference>
<gene>
    <name evidence="4" type="ORF">Vretifemale_543</name>
</gene>
<feature type="domain" description="Ubiquitin-like" evidence="3">
    <location>
        <begin position="88"/>
        <end position="168"/>
    </location>
</feature>
<comment type="caution">
    <text evidence="4">The sequence shown here is derived from an EMBL/GenBank/DDBJ whole genome shotgun (WGS) entry which is preliminary data.</text>
</comment>
<feature type="compositionally biased region" description="Polar residues" evidence="1">
    <location>
        <begin position="267"/>
        <end position="278"/>
    </location>
</feature>
<evidence type="ECO:0000256" key="1">
    <source>
        <dbReference type="SAM" id="MobiDB-lite"/>
    </source>
</evidence>
<organism evidence="4 5">
    <name type="scientific">Volvox reticuliferus</name>
    <dbReference type="NCBI Taxonomy" id="1737510"/>
    <lineage>
        <taxon>Eukaryota</taxon>
        <taxon>Viridiplantae</taxon>
        <taxon>Chlorophyta</taxon>
        <taxon>core chlorophytes</taxon>
        <taxon>Chlorophyceae</taxon>
        <taxon>CS clade</taxon>
        <taxon>Chlamydomonadales</taxon>
        <taxon>Volvocaceae</taxon>
        <taxon>Volvox</taxon>
    </lineage>
</organism>